<dbReference type="SFLD" id="SFLDG01082">
    <property type="entry name" value="B12-binding_domain_containing"/>
    <property type="match status" value="1"/>
</dbReference>
<dbReference type="SFLD" id="SFLDF00311">
    <property type="entry name" value="heme_degradation_proteins_(Hut"/>
    <property type="match status" value="1"/>
</dbReference>
<sequence>MAARWQAMAATPRTGSSVAYVHVPFCANRCLFCGFYQNPWRAEAGAPYVDRLIEQLAGGAATAMQRGHPLRAVYLGGGTPTALAADDLARLIRALRRHLPLAPDCEITLEGRVFDFGAEKAAAALDAGATRISIGVQSFDDRLRRSLGRKTSGDEVRRALCDLVAMDRGAIVIDLMYGLPGQTPALWQADLDTATGLGLDGVDLYALKLIPGTPLLRALENGKRPPFPAGALGHFHALGAAHMARAGWEAISCTHWRRGTRERNTYNLQVKTGAACLAFGAGAGGTHAGHSWRTLPGIDAWAAALADGRPPVAGLMQASPLQPLIDAIRAGMELGRLDLPAVEAACSPLAGPGFAALVAPLTRQWTLAGLMEPDGPRLGLTLAGRFWQVAMTQRLIDWTRQELADATHPGTEDPR</sequence>
<dbReference type="InterPro" id="IPR026332">
    <property type="entry name" value="HutW"/>
</dbReference>
<dbReference type="CDD" id="cd01335">
    <property type="entry name" value="Radical_SAM"/>
    <property type="match status" value="1"/>
</dbReference>
<dbReference type="GO" id="GO:0006779">
    <property type="term" value="P:porphyrin-containing compound biosynthetic process"/>
    <property type="evidence" value="ECO:0007669"/>
    <property type="project" value="TreeGrafter"/>
</dbReference>
<dbReference type="InterPro" id="IPR006638">
    <property type="entry name" value="Elp3/MiaA/NifB-like_rSAM"/>
</dbReference>
<proteinExistence type="predicted"/>
<dbReference type="SFLD" id="SFLDS00029">
    <property type="entry name" value="Radical_SAM"/>
    <property type="match status" value="1"/>
</dbReference>
<evidence type="ECO:0000259" key="6">
    <source>
        <dbReference type="PROSITE" id="PS51918"/>
    </source>
</evidence>
<evidence type="ECO:0000256" key="2">
    <source>
        <dbReference type="ARBA" id="ARBA00022691"/>
    </source>
</evidence>
<keyword evidence="4" id="KW-0408">Iron</keyword>
<comment type="cofactor">
    <cofactor evidence="1">
        <name>[4Fe-4S] cluster</name>
        <dbReference type="ChEBI" id="CHEBI:49883"/>
    </cofactor>
</comment>
<evidence type="ECO:0000313" key="8">
    <source>
        <dbReference type="Proteomes" id="UP000706333"/>
    </source>
</evidence>
<evidence type="ECO:0000313" key="7">
    <source>
        <dbReference type="EMBL" id="MBK5927692.1"/>
    </source>
</evidence>
<dbReference type="GO" id="GO:0003824">
    <property type="term" value="F:catalytic activity"/>
    <property type="evidence" value="ECO:0007669"/>
    <property type="project" value="InterPro"/>
</dbReference>
<name>A0A934WJ93_9RHOB</name>
<dbReference type="AlphaFoldDB" id="A0A934WJ93"/>
<reference evidence="7" key="1">
    <citation type="submission" date="2017-05" db="EMBL/GenBank/DDBJ databases">
        <authorList>
            <person name="Imhoff J.F."/>
            <person name="Rahn T."/>
            <person name="Kuenzel S."/>
            <person name="Neulinger S.C."/>
        </authorList>
    </citation>
    <scope>NUCLEOTIDE SEQUENCE</scope>
    <source>
        <strain evidence="7">LMG 28126</strain>
    </source>
</reference>
<dbReference type="Gene3D" id="3.20.20.70">
    <property type="entry name" value="Aldolase class I"/>
    <property type="match status" value="1"/>
</dbReference>
<dbReference type="NCBIfam" id="TIGR04107">
    <property type="entry name" value="rSAM_HutW"/>
    <property type="match status" value="1"/>
</dbReference>
<evidence type="ECO:0000256" key="3">
    <source>
        <dbReference type="ARBA" id="ARBA00022723"/>
    </source>
</evidence>
<dbReference type="PANTHER" id="PTHR13932">
    <property type="entry name" value="COPROPORPHYRINIGEN III OXIDASE"/>
    <property type="match status" value="1"/>
</dbReference>
<dbReference type="InterPro" id="IPR007197">
    <property type="entry name" value="rSAM"/>
</dbReference>
<dbReference type="GO" id="GO:0051539">
    <property type="term" value="F:4 iron, 4 sulfur cluster binding"/>
    <property type="evidence" value="ECO:0007669"/>
    <property type="project" value="TreeGrafter"/>
</dbReference>
<dbReference type="Proteomes" id="UP000706333">
    <property type="component" value="Unassembled WGS sequence"/>
</dbReference>
<dbReference type="GO" id="GO:0005737">
    <property type="term" value="C:cytoplasm"/>
    <property type="evidence" value="ECO:0007669"/>
    <property type="project" value="TreeGrafter"/>
</dbReference>
<dbReference type="InterPro" id="IPR058240">
    <property type="entry name" value="rSAM_sf"/>
</dbReference>
<dbReference type="SUPFAM" id="SSF102114">
    <property type="entry name" value="Radical SAM enzymes"/>
    <property type="match status" value="1"/>
</dbReference>
<accession>A0A934WJ93</accession>
<dbReference type="Pfam" id="PF04055">
    <property type="entry name" value="Radical_SAM"/>
    <property type="match status" value="1"/>
</dbReference>
<keyword evidence="2" id="KW-0949">S-adenosyl-L-methionine</keyword>
<evidence type="ECO:0000256" key="1">
    <source>
        <dbReference type="ARBA" id="ARBA00001966"/>
    </source>
</evidence>
<dbReference type="PANTHER" id="PTHR13932:SF9">
    <property type="entry name" value="COPROPORPHYRINOGEN III OXIDASE"/>
    <property type="match status" value="1"/>
</dbReference>
<dbReference type="InterPro" id="IPR034505">
    <property type="entry name" value="Coproporphyrinogen-III_oxidase"/>
</dbReference>
<evidence type="ECO:0000256" key="4">
    <source>
        <dbReference type="ARBA" id="ARBA00023004"/>
    </source>
</evidence>
<comment type="caution">
    <text evidence="7">The sequence shown here is derived from an EMBL/GenBank/DDBJ whole genome shotgun (WGS) entry which is preliminary data.</text>
</comment>
<dbReference type="PROSITE" id="PS51918">
    <property type="entry name" value="RADICAL_SAM"/>
    <property type="match status" value="1"/>
</dbReference>
<keyword evidence="3" id="KW-0479">Metal-binding</keyword>
<organism evidence="7 8">
    <name type="scientific">Rhodobaculum claviforme</name>
    <dbReference type="NCBI Taxonomy" id="1549854"/>
    <lineage>
        <taxon>Bacteria</taxon>
        <taxon>Pseudomonadati</taxon>
        <taxon>Pseudomonadota</taxon>
        <taxon>Alphaproteobacteria</taxon>
        <taxon>Rhodobacterales</taxon>
        <taxon>Paracoccaceae</taxon>
        <taxon>Rhodobaculum</taxon>
    </lineage>
</organism>
<feature type="domain" description="Radical SAM core" evidence="6">
    <location>
        <begin position="11"/>
        <end position="245"/>
    </location>
</feature>
<dbReference type="EMBL" id="NHSD01000268">
    <property type="protein sequence ID" value="MBK5927692.1"/>
    <property type="molecule type" value="Genomic_DNA"/>
</dbReference>
<gene>
    <name evidence="7" type="ORF">CCR87_10190</name>
</gene>
<reference evidence="7" key="2">
    <citation type="journal article" date="2020" name="Microorganisms">
        <title>Osmotic Adaptation and Compatible Solute Biosynthesis of Phototrophic Bacteria as Revealed from Genome Analyses.</title>
        <authorList>
            <person name="Imhoff J.F."/>
            <person name="Rahn T."/>
            <person name="Kunzel S."/>
            <person name="Keller A."/>
            <person name="Neulinger S.C."/>
        </authorList>
    </citation>
    <scope>NUCLEOTIDE SEQUENCE</scope>
    <source>
        <strain evidence="7">LMG 28126</strain>
    </source>
</reference>
<dbReference type="InterPro" id="IPR013785">
    <property type="entry name" value="Aldolase_TIM"/>
</dbReference>
<keyword evidence="5" id="KW-0411">Iron-sulfur</keyword>
<dbReference type="SFLD" id="SFLDG01065">
    <property type="entry name" value="anaerobic_coproporphyrinogen-I"/>
    <property type="match status" value="1"/>
</dbReference>
<dbReference type="SMART" id="SM00729">
    <property type="entry name" value="Elp3"/>
    <property type="match status" value="1"/>
</dbReference>
<evidence type="ECO:0000256" key="5">
    <source>
        <dbReference type="ARBA" id="ARBA00023014"/>
    </source>
</evidence>
<protein>
    <submittedName>
        <fullName evidence="7">Heme utilization radical SAM enzyme HutW</fullName>
    </submittedName>
</protein>
<dbReference type="GO" id="GO:0046872">
    <property type="term" value="F:metal ion binding"/>
    <property type="evidence" value="ECO:0007669"/>
    <property type="project" value="UniProtKB-KW"/>
</dbReference>
<keyword evidence="8" id="KW-1185">Reference proteome</keyword>